<dbReference type="InterPro" id="IPR050266">
    <property type="entry name" value="AB_hydrolase_sf"/>
</dbReference>
<dbReference type="InterPro" id="IPR000073">
    <property type="entry name" value="AB_hydrolase_1"/>
</dbReference>
<feature type="domain" description="AB hydrolase-1" evidence="2">
    <location>
        <begin position="49"/>
        <end position="272"/>
    </location>
</feature>
<keyword evidence="3" id="KW-0378">Hydrolase</keyword>
<accession>A0A158KYD1</accession>
<sequence length="293" mass="31040">MKFSKTGLAAIILSVSVSVFAAAGGAKVTDDVVKHGNIQIEVLSQGKGPTIVMLPSLGRSVRDYNQVAQYLVADGFRVLRPEPRGVGKSKGPMENLSVHDFASDVAMVIDEKKAGPVVVVGHAWGNFAARQLAADRPDLVKGVVVAAASAGKVPPGSTEKPINAEMRKAIDGAGDLKLPEAQRLQYLKEAFFAPGNDPSVWLGGWHPETHEAEGHARNTTPVDDYFAAGTAPILDLQGENDAVAPRRFSQVLKNMLGDRVTVVVIPNAGHAMAPEQPKAMADAISIFAKRVNQ</sequence>
<organism evidence="3 4">
    <name type="scientific">Caballeronia arvi</name>
    <dbReference type="NCBI Taxonomy" id="1777135"/>
    <lineage>
        <taxon>Bacteria</taxon>
        <taxon>Pseudomonadati</taxon>
        <taxon>Pseudomonadota</taxon>
        <taxon>Betaproteobacteria</taxon>
        <taxon>Burkholderiales</taxon>
        <taxon>Burkholderiaceae</taxon>
        <taxon>Caballeronia</taxon>
    </lineage>
</organism>
<reference evidence="3" key="1">
    <citation type="submission" date="2016-01" db="EMBL/GenBank/DDBJ databases">
        <authorList>
            <person name="Peeters C."/>
        </authorList>
    </citation>
    <scope>NUCLEOTIDE SEQUENCE [LARGE SCALE GENOMIC DNA]</scope>
    <source>
        <strain evidence="3">LMG 29317</strain>
    </source>
</reference>
<comment type="caution">
    <text evidence="3">The sequence shown here is derived from an EMBL/GenBank/DDBJ whole genome shotgun (WGS) entry which is preliminary data.</text>
</comment>
<dbReference type="PRINTS" id="PR00412">
    <property type="entry name" value="EPOXHYDRLASE"/>
</dbReference>
<dbReference type="Proteomes" id="UP000055019">
    <property type="component" value="Unassembled WGS sequence"/>
</dbReference>
<dbReference type="EMBL" id="FCOM02000069">
    <property type="protein sequence ID" value="SAL86132.1"/>
    <property type="molecule type" value="Genomic_DNA"/>
</dbReference>
<evidence type="ECO:0000313" key="3">
    <source>
        <dbReference type="EMBL" id="SAL86132.1"/>
    </source>
</evidence>
<proteinExistence type="predicted"/>
<evidence type="ECO:0000259" key="2">
    <source>
        <dbReference type="Pfam" id="PF00561"/>
    </source>
</evidence>
<protein>
    <submittedName>
        <fullName evidence="3">Alpha/beta hydrolase</fullName>
    </submittedName>
</protein>
<dbReference type="PRINTS" id="PR00111">
    <property type="entry name" value="ABHYDROLASE"/>
</dbReference>
<feature type="chain" id="PRO_5007627967" evidence="1">
    <location>
        <begin position="22"/>
        <end position="293"/>
    </location>
</feature>
<dbReference type="InterPro" id="IPR029058">
    <property type="entry name" value="AB_hydrolase_fold"/>
</dbReference>
<keyword evidence="4" id="KW-1185">Reference proteome</keyword>
<dbReference type="AlphaFoldDB" id="A0A158KYD1"/>
<name>A0A158KYD1_9BURK</name>
<dbReference type="Gene3D" id="3.40.50.1820">
    <property type="entry name" value="alpha/beta hydrolase"/>
    <property type="match status" value="1"/>
</dbReference>
<dbReference type="GO" id="GO:0047372">
    <property type="term" value="F:monoacylglycerol lipase activity"/>
    <property type="evidence" value="ECO:0007669"/>
    <property type="project" value="TreeGrafter"/>
</dbReference>
<dbReference type="OrthoDB" id="8632294at2"/>
<dbReference type="GO" id="GO:0046464">
    <property type="term" value="P:acylglycerol catabolic process"/>
    <property type="evidence" value="ECO:0007669"/>
    <property type="project" value="TreeGrafter"/>
</dbReference>
<dbReference type="Pfam" id="PF00561">
    <property type="entry name" value="Abhydrolase_1"/>
    <property type="match status" value="1"/>
</dbReference>
<keyword evidence="1" id="KW-0732">Signal</keyword>
<dbReference type="PANTHER" id="PTHR43798:SF5">
    <property type="entry name" value="MONOACYLGLYCEROL LIPASE ABHD6"/>
    <property type="match status" value="1"/>
</dbReference>
<dbReference type="RefSeq" id="WP_061151753.1">
    <property type="nucleotide sequence ID" value="NZ_FCOM02000069.1"/>
</dbReference>
<evidence type="ECO:0000256" key="1">
    <source>
        <dbReference type="SAM" id="SignalP"/>
    </source>
</evidence>
<dbReference type="GO" id="GO:0016020">
    <property type="term" value="C:membrane"/>
    <property type="evidence" value="ECO:0007669"/>
    <property type="project" value="TreeGrafter"/>
</dbReference>
<dbReference type="SUPFAM" id="SSF53474">
    <property type="entry name" value="alpha/beta-Hydrolases"/>
    <property type="match status" value="1"/>
</dbReference>
<feature type="signal peptide" evidence="1">
    <location>
        <begin position="1"/>
        <end position="21"/>
    </location>
</feature>
<gene>
    <name evidence="3" type="ORF">AWB74_07577</name>
</gene>
<dbReference type="InterPro" id="IPR000639">
    <property type="entry name" value="Epox_hydrolase-like"/>
</dbReference>
<dbReference type="PANTHER" id="PTHR43798">
    <property type="entry name" value="MONOACYLGLYCEROL LIPASE"/>
    <property type="match status" value="1"/>
</dbReference>
<evidence type="ECO:0000313" key="4">
    <source>
        <dbReference type="Proteomes" id="UP000055019"/>
    </source>
</evidence>